<keyword evidence="1" id="KW-1133">Transmembrane helix</keyword>
<organism evidence="3 4">
    <name type="scientific">Actinoplanes campanulatus</name>
    <dbReference type="NCBI Taxonomy" id="113559"/>
    <lineage>
        <taxon>Bacteria</taxon>
        <taxon>Bacillati</taxon>
        <taxon>Actinomycetota</taxon>
        <taxon>Actinomycetes</taxon>
        <taxon>Micromonosporales</taxon>
        <taxon>Micromonosporaceae</taxon>
        <taxon>Actinoplanes</taxon>
    </lineage>
</organism>
<dbReference type="Pfam" id="PF01757">
    <property type="entry name" value="Acyl_transf_3"/>
    <property type="match status" value="1"/>
</dbReference>
<feature type="transmembrane region" description="Helical" evidence="1">
    <location>
        <begin position="249"/>
        <end position="266"/>
    </location>
</feature>
<dbReference type="InterPro" id="IPR050879">
    <property type="entry name" value="Acyltransferase_3"/>
</dbReference>
<gene>
    <name evidence="3" type="ORF">FHR83_002381</name>
</gene>
<feature type="transmembrane region" description="Helical" evidence="1">
    <location>
        <begin position="7"/>
        <end position="25"/>
    </location>
</feature>
<name>A0A7W5FDR0_9ACTN</name>
<dbReference type="RefSeq" id="WP_183218999.1">
    <property type="nucleotide sequence ID" value="NZ_BMPW01000003.1"/>
</dbReference>
<keyword evidence="1" id="KW-0472">Membrane</keyword>
<dbReference type="PANTHER" id="PTHR23028:SF131">
    <property type="entry name" value="BLR2367 PROTEIN"/>
    <property type="match status" value="1"/>
</dbReference>
<comment type="caution">
    <text evidence="3">The sequence shown here is derived from an EMBL/GenBank/DDBJ whole genome shotgun (WGS) entry which is preliminary data.</text>
</comment>
<evidence type="ECO:0000313" key="4">
    <source>
        <dbReference type="Proteomes" id="UP000590749"/>
    </source>
</evidence>
<evidence type="ECO:0000313" key="3">
    <source>
        <dbReference type="EMBL" id="MBB3094718.1"/>
    </source>
</evidence>
<feature type="transmembrane region" description="Helical" evidence="1">
    <location>
        <begin position="219"/>
        <end position="237"/>
    </location>
</feature>
<feature type="domain" description="Acyltransferase 3" evidence="2">
    <location>
        <begin position="7"/>
        <end position="358"/>
    </location>
</feature>
<feature type="transmembrane region" description="Helical" evidence="1">
    <location>
        <begin position="173"/>
        <end position="190"/>
    </location>
</feature>
<feature type="transmembrane region" description="Helical" evidence="1">
    <location>
        <begin position="341"/>
        <end position="361"/>
    </location>
</feature>
<feature type="transmembrane region" description="Helical" evidence="1">
    <location>
        <begin position="40"/>
        <end position="59"/>
    </location>
</feature>
<proteinExistence type="predicted"/>
<dbReference type="PANTHER" id="PTHR23028">
    <property type="entry name" value="ACETYLTRANSFERASE"/>
    <property type="match status" value="1"/>
</dbReference>
<evidence type="ECO:0000256" key="1">
    <source>
        <dbReference type="SAM" id="Phobius"/>
    </source>
</evidence>
<accession>A0A7W5FDR0</accession>
<dbReference type="GO" id="GO:0016747">
    <property type="term" value="F:acyltransferase activity, transferring groups other than amino-acyl groups"/>
    <property type="evidence" value="ECO:0007669"/>
    <property type="project" value="InterPro"/>
</dbReference>
<feature type="transmembrane region" description="Helical" evidence="1">
    <location>
        <begin position="149"/>
        <end position="167"/>
    </location>
</feature>
<dbReference type="GO" id="GO:0016020">
    <property type="term" value="C:membrane"/>
    <property type="evidence" value="ECO:0007669"/>
    <property type="project" value="TreeGrafter"/>
</dbReference>
<evidence type="ECO:0000259" key="2">
    <source>
        <dbReference type="Pfam" id="PF01757"/>
    </source>
</evidence>
<dbReference type="EMBL" id="JACHXF010000004">
    <property type="protein sequence ID" value="MBB3094718.1"/>
    <property type="molecule type" value="Genomic_DNA"/>
</dbReference>
<dbReference type="Proteomes" id="UP000590749">
    <property type="component" value="Unassembled WGS sequence"/>
</dbReference>
<feature type="transmembrane region" description="Helical" evidence="1">
    <location>
        <begin position="197"/>
        <end position="213"/>
    </location>
</feature>
<reference evidence="3 4" key="1">
    <citation type="submission" date="2020-08" db="EMBL/GenBank/DDBJ databases">
        <title>Genomic Encyclopedia of Type Strains, Phase III (KMG-III): the genomes of soil and plant-associated and newly described type strains.</title>
        <authorList>
            <person name="Whitman W."/>
        </authorList>
    </citation>
    <scope>NUCLEOTIDE SEQUENCE [LARGE SCALE GENOMIC DNA]</scope>
    <source>
        <strain evidence="3 4">CECT 3287</strain>
    </source>
</reference>
<dbReference type="GO" id="GO:0000271">
    <property type="term" value="P:polysaccharide biosynthetic process"/>
    <property type="evidence" value="ECO:0007669"/>
    <property type="project" value="TreeGrafter"/>
</dbReference>
<dbReference type="InterPro" id="IPR002656">
    <property type="entry name" value="Acyl_transf_3_dom"/>
</dbReference>
<keyword evidence="4" id="KW-1185">Reference proteome</keyword>
<keyword evidence="1" id="KW-0812">Transmembrane</keyword>
<dbReference type="AlphaFoldDB" id="A0A7W5FDR0"/>
<feature type="transmembrane region" description="Helical" evidence="1">
    <location>
        <begin position="110"/>
        <end position="137"/>
    </location>
</feature>
<protein>
    <submittedName>
        <fullName evidence="3">Peptidoglycan/LPS O-acetylase OafA/YrhL</fullName>
    </submittedName>
</protein>
<sequence length="384" mass="41752">MTAPRLAWLDGLRAVAVLLVVYAHLTRFVFTDLRAVTGEWLHAGTAGVMLFFLVSGYIIPASLERHGDLRAFWLSRARRLLPLYLAVLGVLVIAHPPADAFSTAVGHATMLPFLLGVPLVTPVFWTLSFEMAFYLLVTTLFTVRAQRSLLPPVILAVLGAATAPLVPLRLGEIPVAGAVLLAAGLAGVLSRRRRAQVAGGLLLGALALGLLLFDMDPAHARDGLLIVAVMFAGSVIHRADHGRTSWRRATVVIAVVAAALLTVWLGELAALHALTPRYVTRSVLTLLTFAGAFAAGRLLRHRRTPHWLARIGVLSYSVYLVHFVVLDLAGPVLRSRVPDPLLAIGYLTVVLGISWLTHRYIEVPSQRLGPRHTRHRPSLEPSRR</sequence>
<feature type="transmembrane region" description="Helical" evidence="1">
    <location>
        <begin position="278"/>
        <end position="295"/>
    </location>
</feature>
<feature type="transmembrane region" description="Helical" evidence="1">
    <location>
        <begin position="80"/>
        <end position="98"/>
    </location>
</feature>
<feature type="transmembrane region" description="Helical" evidence="1">
    <location>
        <begin position="307"/>
        <end position="329"/>
    </location>
</feature>